<dbReference type="InterPro" id="IPR003012">
    <property type="entry name" value="Tet_transcr_reg_TetR"/>
</dbReference>
<dbReference type="OrthoDB" id="4540879at2"/>
<evidence type="ECO:0000256" key="3">
    <source>
        <dbReference type="ARBA" id="ARBA00023125"/>
    </source>
</evidence>
<gene>
    <name evidence="7" type="ORF">Aple_019280</name>
</gene>
<dbReference type="PANTHER" id="PTHR30055:SF151">
    <property type="entry name" value="TRANSCRIPTIONAL REGULATORY PROTEIN"/>
    <property type="match status" value="1"/>
</dbReference>
<dbReference type="Pfam" id="PF02909">
    <property type="entry name" value="TetR_C_1"/>
    <property type="match status" value="1"/>
</dbReference>
<dbReference type="InterPro" id="IPR004111">
    <property type="entry name" value="Repressor_TetR_C"/>
</dbReference>
<keyword evidence="8" id="KW-1185">Reference proteome</keyword>
<evidence type="ECO:0000256" key="1">
    <source>
        <dbReference type="ARBA" id="ARBA00022491"/>
    </source>
</evidence>
<dbReference type="SUPFAM" id="SSF48498">
    <property type="entry name" value="Tetracyclin repressor-like, C-terminal domain"/>
    <property type="match status" value="1"/>
</dbReference>
<dbReference type="RefSeq" id="WP_155344133.1">
    <property type="nucleotide sequence ID" value="NZ_BAAAHM010000004.1"/>
</dbReference>
<keyword evidence="1" id="KW-0678">Repressor</keyword>
<dbReference type="SUPFAM" id="SSF46689">
    <property type="entry name" value="Homeodomain-like"/>
    <property type="match status" value="1"/>
</dbReference>
<evidence type="ECO:0000256" key="5">
    <source>
        <dbReference type="PROSITE-ProRule" id="PRU00335"/>
    </source>
</evidence>
<dbReference type="Proteomes" id="UP000377595">
    <property type="component" value="Unassembled WGS sequence"/>
</dbReference>
<dbReference type="PRINTS" id="PR00455">
    <property type="entry name" value="HTHTETR"/>
</dbReference>
<keyword evidence="2" id="KW-0805">Transcription regulation</keyword>
<reference evidence="7 8" key="1">
    <citation type="submission" date="2019-10" db="EMBL/GenBank/DDBJ databases">
        <title>Whole genome shotgun sequence of Acrocarpospora pleiomorpha NBRC 16267.</title>
        <authorList>
            <person name="Ichikawa N."/>
            <person name="Kimura A."/>
            <person name="Kitahashi Y."/>
            <person name="Komaki H."/>
            <person name="Oguchi A."/>
        </authorList>
    </citation>
    <scope>NUCLEOTIDE SEQUENCE [LARGE SCALE GENOMIC DNA]</scope>
    <source>
        <strain evidence="7 8">NBRC 16267</strain>
    </source>
</reference>
<dbReference type="InterPro" id="IPR001647">
    <property type="entry name" value="HTH_TetR"/>
</dbReference>
<dbReference type="PROSITE" id="PS50977">
    <property type="entry name" value="HTH_TETR_2"/>
    <property type="match status" value="1"/>
</dbReference>
<dbReference type="InterPro" id="IPR050109">
    <property type="entry name" value="HTH-type_TetR-like_transc_reg"/>
</dbReference>
<dbReference type="Gene3D" id="1.10.357.10">
    <property type="entry name" value="Tetracycline Repressor, domain 2"/>
    <property type="match status" value="1"/>
</dbReference>
<dbReference type="GO" id="GO:0045892">
    <property type="term" value="P:negative regulation of DNA-templated transcription"/>
    <property type="evidence" value="ECO:0007669"/>
    <property type="project" value="InterPro"/>
</dbReference>
<evidence type="ECO:0000256" key="4">
    <source>
        <dbReference type="ARBA" id="ARBA00023163"/>
    </source>
</evidence>
<keyword evidence="3 5" id="KW-0238">DNA-binding</keyword>
<evidence type="ECO:0000313" key="8">
    <source>
        <dbReference type="Proteomes" id="UP000377595"/>
    </source>
</evidence>
<dbReference type="PRINTS" id="PR00400">
    <property type="entry name" value="TETREPRESSOR"/>
</dbReference>
<evidence type="ECO:0000313" key="7">
    <source>
        <dbReference type="EMBL" id="GES19032.1"/>
    </source>
</evidence>
<organism evidence="7 8">
    <name type="scientific">Acrocarpospora pleiomorpha</name>
    <dbReference type="NCBI Taxonomy" id="90975"/>
    <lineage>
        <taxon>Bacteria</taxon>
        <taxon>Bacillati</taxon>
        <taxon>Actinomycetota</taxon>
        <taxon>Actinomycetes</taxon>
        <taxon>Streptosporangiales</taxon>
        <taxon>Streptosporangiaceae</taxon>
        <taxon>Acrocarpospora</taxon>
    </lineage>
</organism>
<dbReference type="Gene3D" id="1.10.10.60">
    <property type="entry name" value="Homeodomain-like"/>
    <property type="match status" value="1"/>
</dbReference>
<sequence>MNQKGLARETVARAALDLLDEVGLDGLTVRRLAAQLGVKSPALYWHFRSKQELLDEMCRQLLEPDMGGPRADESWQEWLTRRAHQYRRMLLSHRDGARLVAVSHPGMTVGRKFEAELKLLTGYGFTPAQGLDAISTVSFYTTGFVLQEQASLARQSEVTPEYLATLTAEAPTTMAAVTAIGTPTSARAFTHGLRLIIDGITTSLTRPSPTAQ</sequence>
<dbReference type="EMBL" id="BLAF01000009">
    <property type="protein sequence ID" value="GES19032.1"/>
    <property type="molecule type" value="Genomic_DNA"/>
</dbReference>
<dbReference type="AlphaFoldDB" id="A0A5M3XE37"/>
<dbReference type="GO" id="GO:0046677">
    <property type="term" value="P:response to antibiotic"/>
    <property type="evidence" value="ECO:0007669"/>
    <property type="project" value="InterPro"/>
</dbReference>
<dbReference type="PANTHER" id="PTHR30055">
    <property type="entry name" value="HTH-TYPE TRANSCRIPTIONAL REGULATOR RUTR"/>
    <property type="match status" value="1"/>
</dbReference>
<dbReference type="GO" id="GO:0000976">
    <property type="term" value="F:transcription cis-regulatory region binding"/>
    <property type="evidence" value="ECO:0007669"/>
    <property type="project" value="TreeGrafter"/>
</dbReference>
<keyword evidence="4" id="KW-0804">Transcription</keyword>
<name>A0A5M3XE37_9ACTN</name>
<evidence type="ECO:0000259" key="6">
    <source>
        <dbReference type="PROSITE" id="PS50977"/>
    </source>
</evidence>
<accession>A0A5M3XE37</accession>
<dbReference type="InterPro" id="IPR036271">
    <property type="entry name" value="Tet_transcr_reg_TetR-rel_C_sf"/>
</dbReference>
<feature type="DNA-binding region" description="H-T-H motif" evidence="5">
    <location>
        <begin position="28"/>
        <end position="47"/>
    </location>
</feature>
<proteinExistence type="predicted"/>
<comment type="caution">
    <text evidence="7">The sequence shown here is derived from an EMBL/GenBank/DDBJ whole genome shotgun (WGS) entry which is preliminary data.</text>
</comment>
<evidence type="ECO:0000256" key="2">
    <source>
        <dbReference type="ARBA" id="ARBA00023015"/>
    </source>
</evidence>
<dbReference type="Pfam" id="PF00440">
    <property type="entry name" value="TetR_N"/>
    <property type="match status" value="1"/>
</dbReference>
<dbReference type="InterPro" id="IPR009057">
    <property type="entry name" value="Homeodomain-like_sf"/>
</dbReference>
<dbReference type="GO" id="GO:0003700">
    <property type="term" value="F:DNA-binding transcription factor activity"/>
    <property type="evidence" value="ECO:0007669"/>
    <property type="project" value="TreeGrafter"/>
</dbReference>
<feature type="domain" description="HTH tetR-type" evidence="6">
    <location>
        <begin position="5"/>
        <end position="65"/>
    </location>
</feature>
<protein>
    <submittedName>
        <fullName evidence="7">TetR family transcriptional regulator</fullName>
    </submittedName>
</protein>